<dbReference type="Pfam" id="PF01314">
    <property type="entry name" value="AFOR_C"/>
    <property type="match status" value="1"/>
</dbReference>
<dbReference type="InterPro" id="IPR036503">
    <property type="entry name" value="Ald_Fedxn_OxRdtase_N_sf"/>
</dbReference>
<evidence type="ECO:0000256" key="7">
    <source>
        <dbReference type="ARBA" id="ARBA00023014"/>
    </source>
</evidence>
<evidence type="ECO:0000313" key="11">
    <source>
        <dbReference type="Proteomes" id="UP000095200"/>
    </source>
</evidence>
<comment type="cofactor">
    <cofactor evidence="1">
        <name>[4Fe-4S] cluster</name>
        <dbReference type="ChEBI" id="CHEBI:49883"/>
    </cofactor>
</comment>
<evidence type="ECO:0000256" key="4">
    <source>
        <dbReference type="ARBA" id="ARBA00022723"/>
    </source>
</evidence>
<evidence type="ECO:0000313" key="10">
    <source>
        <dbReference type="EMBL" id="GAU07752.1"/>
    </source>
</evidence>
<proteinExistence type="inferred from homology"/>
<dbReference type="PANTHER" id="PTHR30038:SF8">
    <property type="entry name" value="ALDEHYDE FERREDOXIN OXIDOREDUCTASE"/>
    <property type="match status" value="1"/>
</dbReference>
<protein>
    <submittedName>
        <fullName evidence="10">Aldehyde ferredoxin oxidoreductase</fullName>
    </submittedName>
</protein>
<dbReference type="GO" id="GO:0009055">
    <property type="term" value="F:electron transfer activity"/>
    <property type="evidence" value="ECO:0007669"/>
    <property type="project" value="InterPro"/>
</dbReference>
<dbReference type="InterPro" id="IPR001203">
    <property type="entry name" value="OxRdtase_Ald_Fedxn_C"/>
</dbReference>
<comment type="caution">
    <text evidence="10">The sequence shown here is derived from an EMBL/GenBank/DDBJ whole genome shotgun (WGS) entry which is preliminary data.</text>
</comment>
<dbReference type="Gene3D" id="1.10.569.10">
    <property type="entry name" value="Aldehyde Ferredoxin Oxidoreductase Protein, subunit A, domain 2"/>
    <property type="match status" value="1"/>
</dbReference>
<evidence type="ECO:0000256" key="1">
    <source>
        <dbReference type="ARBA" id="ARBA00001966"/>
    </source>
</evidence>
<dbReference type="Gene3D" id="1.10.599.10">
    <property type="entry name" value="Aldehyde Ferredoxin Oxidoreductase Protein, subunit A, domain 3"/>
    <property type="match status" value="1"/>
</dbReference>
<dbReference type="STRING" id="1592317.DPF_0451"/>
<evidence type="ECO:0000256" key="2">
    <source>
        <dbReference type="ARBA" id="ARBA00011032"/>
    </source>
</evidence>
<dbReference type="GO" id="GO:0016625">
    <property type="term" value="F:oxidoreductase activity, acting on the aldehyde or oxo group of donors, iron-sulfur protein as acceptor"/>
    <property type="evidence" value="ECO:0007669"/>
    <property type="project" value="InterPro"/>
</dbReference>
<evidence type="ECO:0000256" key="5">
    <source>
        <dbReference type="ARBA" id="ARBA00023002"/>
    </source>
</evidence>
<name>A0A194AC80_9BACT</name>
<dbReference type="InterPro" id="IPR013985">
    <property type="entry name" value="Ald_Fedxn_OxRdtase_dom3"/>
</dbReference>
<comment type="cofactor">
    <cofactor evidence="8">
        <name>tungstopterin</name>
        <dbReference type="ChEBI" id="CHEBI:30402"/>
    </cofactor>
</comment>
<accession>A0A194AC80</accession>
<keyword evidence="6" id="KW-0408">Iron</keyword>
<sequence>MTDSFKVIHVDLTTGRSQVLDIPGRNTWLGGSGLAAVLFEQFARMDELADHPDQPLIFAIGPLTGFYPLMSKCVLGFMSPYHHQYAESHAGGRLALALRFAGYEALVVTGHAPTLSCLHVGARQVGIRDVHFMKGMDIFKTGKLLRTMYHKHSGHRSILRIGPAGENKVSFAAINVDTYRHFGRLGAGCAMGMKNLKAIIVSGNKAQDISAFKEYPKVYQDIFQAITASELMKKYHDLGTAENLNKLDRSGCLPWRNLKQTSDPGSIKGISGETFARDLLLRQTACAGCPVGCIHVGLLREKFGPEHEFLYRQVAYDYEPIFAVGSMLGMGEASEVLTLLEDVERAGLDVMSAGVALAWATEALEQSLITTAETRVPLAFGHVGPYRQALQLLSSPPNAFYSTLGQGTLHAAATYGGKDFACVLGQEMAGYATGENFFVSQALGFRHSHLDTGAYAFDQQQTSRDVSTAVSFLLEEERQRILLCSMVACLFARKVYTPKRLHEALMALGLEEMTRDLEQKTTAIQAKRWNLRFRSGFDPRTVSIPKRFQQVVTAKGPMDSTYMKELFNAYAGTLEAFRHQDKPGSPA</sequence>
<organism evidence="10 11">
    <name type="scientific">Desulfoplanes formicivorans</name>
    <dbReference type="NCBI Taxonomy" id="1592317"/>
    <lineage>
        <taxon>Bacteria</taxon>
        <taxon>Pseudomonadati</taxon>
        <taxon>Thermodesulfobacteriota</taxon>
        <taxon>Desulfovibrionia</taxon>
        <taxon>Desulfovibrionales</taxon>
        <taxon>Desulfoplanaceae</taxon>
        <taxon>Desulfoplanes</taxon>
    </lineage>
</organism>
<comment type="similarity">
    <text evidence="2">Belongs to the AOR/FOR family.</text>
</comment>
<dbReference type="Gene3D" id="3.60.9.10">
    <property type="entry name" value="Aldehyde ferredoxin oxidoreductase, N-terminal domain"/>
    <property type="match status" value="1"/>
</dbReference>
<dbReference type="SUPFAM" id="SSF48310">
    <property type="entry name" value="Aldehyde ferredoxin oxidoreductase, C-terminal domains"/>
    <property type="match status" value="1"/>
</dbReference>
<dbReference type="InterPro" id="IPR051919">
    <property type="entry name" value="W-dependent_AOR"/>
</dbReference>
<dbReference type="InterPro" id="IPR013984">
    <property type="entry name" value="Ald_Fedxn_OxRdtase_dom2"/>
</dbReference>
<evidence type="ECO:0000256" key="8">
    <source>
        <dbReference type="ARBA" id="ARBA00049934"/>
    </source>
</evidence>
<dbReference type="InterPro" id="IPR013983">
    <property type="entry name" value="Ald_Fedxn_OxRdtase_N"/>
</dbReference>
<evidence type="ECO:0000256" key="6">
    <source>
        <dbReference type="ARBA" id="ARBA00023004"/>
    </source>
</evidence>
<dbReference type="GO" id="GO:0046872">
    <property type="term" value="F:metal ion binding"/>
    <property type="evidence" value="ECO:0007669"/>
    <property type="project" value="UniProtKB-KW"/>
</dbReference>
<dbReference type="SMART" id="SM00790">
    <property type="entry name" value="AFOR_N"/>
    <property type="match status" value="1"/>
</dbReference>
<gene>
    <name evidence="10" type="ORF">DPF_0451</name>
</gene>
<feature type="domain" description="Aldehyde ferredoxin oxidoreductase N-terminal" evidence="9">
    <location>
        <begin position="5"/>
        <end position="205"/>
    </location>
</feature>
<evidence type="ECO:0000259" key="9">
    <source>
        <dbReference type="SMART" id="SM00790"/>
    </source>
</evidence>
<dbReference type="InterPro" id="IPR036021">
    <property type="entry name" value="Tungsten_al_ferr_oxy-like_C"/>
</dbReference>
<keyword evidence="5" id="KW-0560">Oxidoreductase</keyword>
<dbReference type="Proteomes" id="UP000095200">
    <property type="component" value="Unassembled WGS sequence"/>
</dbReference>
<keyword evidence="3" id="KW-0004">4Fe-4S</keyword>
<reference evidence="11" key="1">
    <citation type="submission" date="2016-06" db="EMBL/GenBank/DDBJ databases">
        <title>Draft genome sequence of Desulfoplanes formicivorans strain Pf12B.</title>
        <authorList>
            <person name="Watanabe M."/>
            <person name="Kojima H."/>
            <person name="Fukui M."/>
        </authorList>
    </citation>
    <scope>NUCLEOTIDE SEQUENCE [LARGE SCALE GENOMIC DNA]</scope>
    <source>
        <strain evidence="11">Pf12B</strain>
    </source>
</reference>
<dbReference type="RefSeq" id="WP_069857261.1">
    <property type="nucleotide sequence ID" value="NZ_BDFE01000007.1"/>
</dbReference>
<keyword evidence="7" id="KW-0411">Iron-sulfur</keyword>
<dbReference type="PANTHER" id="PTHR30038">
    <property type="entry name" value="ALDEHYDE FERREDOXIN OXIDOREDUCTASE"/>
    <property type="match status" value="1"/>
</dbReference>
<dbReference type="AlphaFoldDB" id="A0A194AC80"/>
<evidence type="ECO:0000256" key="3">
    <source>
        <dbReference type="ARBA" id="ARBA00022485"/>
    </source>
</evidence>
<dbReference type="SUPFAM" id="SSF56228">
    <property type="entry name" value="Aldehyde ferredoxin oxidoreductase, N-terminal domain"/>
    <property type="match status" value="1"/>
</dbReference>
<keyword evidence="11" id="KW-1185">Reference proteome</keyword>
<dbReference type="GO" id="GO:0051539">
    <property type="term" value="F:4 iron, 4 sulfur cluster binding"/>
    <property type="evidence" value="ECO:0007669"/>
    <property type="project" value="UniProtKB-KW"/>
</dbReference>
<dbReference type="OrthoDB" id="9763894at2"/>
<keyword evidence="4" id="KW-0479">Metal-binding</keyword>
<dbReference type="EMBL" id="BDFE01000007">
    <property type="protein sequence ID" value="GAU07752.1"/>
    <property type="molecule type" value="Genomic_DNA"/>
</dbReference>
<dbReference type="Pfam" id="PF02730">
    <property type="entry name" value="AFOR_N"/>
    <property type="match status" value="1"/>
</dbReference>